<evidence type="ECO:0000256" key="5">
    <source>
        <dbReference type="ARBA" id="ARBA00023306"/>
    </source>
</evidence>
<dbReference type="eggNOG" id="COG1589">
    <property type="taxonomic scope" value="Bacteria"/>
</dbReference>
<dbReference type="OrthoDB" id="14132at2"/>
<dbReference type="InterPro" id="IPR050487">
    <property type="entry name" value="FtsQ_DivIB"/>
</dbReference>
<dbReference type="GO" id="GO:0051301">
    <property type="term" value="P:cell division"/>
    <property type="evidence" value="ECO:0007669"/>
    <property type="project" value="UniProtKB-KW"/>
</dbReference>
<dbReference type="EMBL" id="CP007028">
    <property type="protein sequence ID" value="AHE96886.1"/>
    <property type="molecule type" value="Genomic_DNA"/>
</dbReference>
<keyword evidence="5" id="KW-0131">Cell cycle</keyword>
<evidence type="ECO:0000256" key="6">
    <source>
        <dbReference type="SAM" id="Phobius"/>
    </source>
</evidence>
<evidence type="ECO:0000313" key="7">
    <source>
        <dbReference type="EMBL" id="AHE96886.1"/>
    </source>
</evidence>
<evidence type="ECO:0000256" key="1">
    <source>
        <dbReference type="ARBA" id="ARBA00022475"/>
    </source>
</evidence>
<dbReference type="AlphaFoldDB" id="W0DEV4"/>
<dbReference type="KEGG" id="trd:THERU_06210"/>
<keyword evidence="4 6" id="KW-1133">Transmembrane helix</keyword>
<evidence type="ECO:0000313" key="8">
    <source>
        <dbReference type="Proteomes" id="UP000018914"/>
    </source>
</evidence>
<dbReference type="PANTHER" id="PTHR37820">
    <property type="entry name" value="CELL DIVISION PROTEIN DIVIB"/>
    <property type="match status" value="1"/>
</dbReference>
<organism evidence="8">
    <name type="scientific">Thermocrinis ruber</name>
    <dbReference type="NCBI Taxonomy" id="75906"/>
    <lineage>
        <taxon>Bacteria</taxon>
        <taxon>Pseudomonadati</taxon>
        <taxon>Aquificota</taxon>
        <taxon>Aquificia</taxon>
        <taxon>Aquificales</taxon>
        <taxon>Aquificaceae</taxon>
        <taxon>Thermocrinis</taxon>
    </lineage>
</organism>
<keyword evidence="8" id="KW-1185">Reference proteome</keyword>
<evidence type="ECO:0000256" key="4">
    <source>
        <dbReference type="ARBA" id="ARBA00022989"/>
    </source>
</evidence>
<protein>
    <recommendedName>
        <fullName evidence="9">Cell division protein FtsQ</fullName>
    </recommendedName>
</protein>
<accession>W0DEV4</accession>
<dbReference type="STRING" id="75906.THERU_06210"/>
<dbReference type="GO" id="GO:0005886">
    <property type="term" value="C:plasma membrane"/>
    <property type="evidence" value="ECO:0007669"/>
    <property type="project" value="TreeGrafter"/>
</dbReference>
<gene>
    <name evidence="7" type="ORF">THERU_06210</name>
</gene>
<evidence type="ECO:0008006" key="9">
    <source>
        <dbReference type="Google" id="ProtNLM"/>
    </source>
</evidence>
<evidence type="ECO:0000256" key="3">
    <source>
        <dbReference type="ARBA" id="ARBA00022692"/>
    </source>
</evidence>
<proteinExistence type="predicted"/>
<keyword evidence="6" id="KW-0472">Membrane</keyword>
<reference evidence="7 8" key="1">
    <citation type="submission" date="2013-12" db="EMBL/GenBank/DDBJ databases">
        <authorList>
            <consortium name="DOE Joint Genome Institute"/>
            <person name="Eisen J."/>
            <person name="Huntemann M."/>
            <person name="Han J."/>
            <person name="Chen A."/>
            <person name="Kyrpides N."/>
            <person name="Mavromatis K."/>
            <person name="Markowitz V."/>
            <person name="Palaniappan K."/>
            <person name="Ivanova N."/>
            <person name="Schaumberg A."/>
            <person name="Pati A."/>
            <person name="Liolios K."/>
            <person name="Nordberg H.P."/>
            <person name="Cantor M.N."/>
            <person name="Hua S.X."/>
            <person name="Woyke T."/>
        </authorList>
    </citation>
    <scope>NUCLEOTIDE SEQUENCE [LARGE SCALE GENOMIC DNA]</scope>
    <source>
        <strain evidence="7 8">DSM 23557</strain>
    </source>
</reference>
<dbReference type="PANTHER" id="PTHR37820:SF1">
    <property type="entry name" value="CELL DIVISION PROTEIN FTSQ"/>
    <property type="match status" value="1"/>
</dbReference>
<sequence>MKKEGKRRWVATLEITLALVWLIAMALAGFFFPGFLTSLPTFRIKEIHIYGANSISPSAISLSVYQVSKNNWLFLDSKRLLAKANELTNNSLESVKIERIPSLDGARVNVYVQERVPIAYVVHDNSLMMIDKQGELFYNPAIESKLPTIYTFSFDYVKKHYTNLNNLVESIKDMSFSINEVYVTDRNTIIYASGGRMVLPPLSQISPLVLDRIKKIYNKIGMGKMDVLITSENMAVIKEEK</sequence>
<feature type="transmembrane region" description="Helical" evidence="6">
    <location>
        <begin position="12"/>
        <end position="36"/>
    </location>
</feature>
<dbReference type="HOGENOM" id="CLU_1145979_0_0_0"/>
<dbReference type="Proteomes" id="UP000018914">
    <property type="component" value="Chromosome"/>
</dbReference>
<keyword evidence="3 6" id="KW-0812">Transmembrane</keyword>
<keyword evidence="2" id="KW-0132">Cell division</keyword>
<name>W0DEV4_9AQUI</name>
<evidence type="ECO:0000256" key="2">
    <source>
        <dbReference type="ARBA" id="ARBA00022618"/>
    </source>
</evidence>
<keyword evidence="1" id="KW-1003">Cell membrane</keyword>